<dbReference type="Gene3D" id="2.40.160.20">
    <property type="match status" value="1"/>
</dbReference>
<dbReference type="EMBL" id="CP002536">
    <property type="protein sequence ID" value="ADY26044.1"/>
    <property type="molecule type" value="Genomic_DNA"/>
</dbReference>
<dbReference type="InterPro" id="IPR051465">
    <property type="entry name" value="Cell_Envelope_Struct_Comp"/>
</dbReference>
<keyword evidence="4" id="KW-1185">Reference proteome</keyword>
<dbReference type="InterPro" id="IPR001119">
    <property type="entry name" value="SLH_dom"/>
</dbReference>
<name>F0RMJ4_DEIPM</name>
<feature type="chain" id="PRO_5003259510" evidence="1">
    <location>
        <begin position="20"/>
        <end position="412"/>
    </location>
</feature>
<keyword evidence="1" id="KW-0732">Signal</keyword>
<dbReference type="STRING" id="693977.Deipr_0888"/>
<dbReference type="RefSeq" id="WP_013614653.1">
    <property type="nucleotide sequence ID" value="NC_015161.1"/>
</dbReference>
<accession>F0RMJ4</accession>
<reference evidence="4" key="1">
    <citation type="submission" date="2011-02" db="EMBL/GenBank/DDBJ databases">
        <title>The complete sequence of chromosome of Deinococcus proteolyticus DSM 20540.</title>
        <authorList>
            <consortium name="US DOE Joint Genome Institute (JGI-PGF)"/>
            <person name="Lucas S."/>
            <person name="Copeland A."/>
            <person name="Lapidus A."/>
            <person name="Bruce D."/>
            <person name="Goodwin L."/>
            <person name="Pitluck S."/>
            <person name="Kyrpides N."/>
            <person name="Mavromatis K."/>
            <person name="Pagani I."/>
            <person name="Ivanova N."/>
            <person name="Ovchinnikova G."/>
            <person name="Zeytun A."/>
            <person name="Detter J.C."/>
            <person name="Han C."/>
            <person name="Land M."/>
            <person name="Hauser L."/>
            <person name="Markowitz V."/>
            <person name="Cheng J.-F."/>
            <person name="Hugenholtz P."/>
            <person name="Woyke T."/>
            <person name="Wu D."/>
            <person name="Pukall R."/>
            <person name="Steenblock K."/>
            <person name="Brambilla E."/>
            <person name="Klenk H.-P."/>
            <person name="Eisen J.A."/>
        </authorList>
    </citation>
    <scope>NUCLEOTIDE SEQUENCE [LARGE SCALE GENOMIC DNA]</scope>
    <source>
        <strain evidence="4">ATCC 35074 / DSM 20540 / JCM 6276 / NBRC 101906 / NCIMB 13154 / VKM Ac-1939 / CCM 2703 / MRP</strain>
    </source>
</reference>
<dbReference type="Proteomes" id="UP000007718">
    <property type="component" value="Chromosome"/>
</dbReference>
<dbReference type="KEGG" id="dpt:Deipr_0888"/>
<dbReference type="PANTHER" id="PTHR43308:SF1">
    <property type="entry name" value="OUTER MEMBRANE PROTEIN ALPHA"/>
    <property type="match status" value="1"/>
</dbReference>
<dbReference type="OrthoDB" id="5845122at2"/>
<proteinExistence type="predicted"/>
<feature type="domain" description="SLH" evidence="2">
    <location>
        <begin position="43"/>
        <end position="106"/>
    </location>
</feature>
<dbReference type="AlphaFoldDB" id="F0RMJ4"/>
<protein>
    <submittedName>
        <fullName evidence="3">S-layer domain-containing protein</fullName>
    </submittedName>
</protein>
<dbReference type="eggNOG" id="COG4223">
    <property type="taxonomic scope" value="Bacteria"/>
</dbReference>
<dbReference type="HOGENOM" id="CLU_719093_0_0_0"/>
<evidence type="ECO:0000259" key="2">
    <source>
        <dbReference type="PROSITE" id="PS51272"/>
    </source>
</evidence>
<dbReference type="Pfam" id="PF00395">
    <property type="entry name" value="SLH"/>
    <property type="match status" value="1"/>
</dbReference>
<feature type="signal peptide" evidence="1">
    <location>
        <begin position="1"/>
        <end position="19"/>
    </location>
</feature>
<evidence type="ECO:0000313" key="4">
    <source>
        <dbReference type="Proteomes" id="UP000007718"/>
    </source>
</evidence>
<evidence type="ECO:0000313" key="3">
    <source>
        <dbReference type="EMBL" id="ADY26044.1"/>
    </source>
</evidence>
<dbReference type="PANTHER" id="PTHR43308">
    <property type="entry name" value="OUTER MEMBRANE PROTEIN ALPHA-RELATED"/>
    <property type="match status" value="1"/>
</dbReference>
<reference evidence="3 4" key="2">
    <citation type="journal article" date="2012" name="Stand. Genomic Sci.">
        <title>Complete genome sequence of the orange-red pigmented, radioresistant Deinococcus proteolyticus type strain (MRP(T)).</title>
        <authorList>
            <person name="Copeland A."/>
            <person name="Zeytun A."/>
            <person name="Yassawong M."/>
            <person name="Nolan M."/>
            <person name="Lucas S."/>
            <person name="Hammon N."/>
            <person name="Deshpande S."/>
            <person name="Cheng J.F."/>
            <person name="Han C."/>
            <person name="Tapia R."/>
            <person name="Goodwin L.A."/>
            <person name="Pitluck S."/>
            <person name="Mavromatis K."/>
            <person name="Liolios K."/>
            <person name="Pagani I."/>
            <person name="Ivanova N."/>
            <person name="Mikhailova N."/>
            <person name="Pati A."/>
            <person name="Chen A."/>
            <person name="Palaniappan K."/>
            <person name="Land M."/>
            <person name="Hauser L."/>
            <person name="Jeffries C.D."/>
            <person name="Brambilla E.M."/>
            <person name="Rohde M."/>
            <person name="Sikorski J."/>
            <person name="Pukall R."/>
            <person name="Goker M."/>
            <person name="Detter J.C."/>
            <person name="Woyke T."/>
            <person name="Bristow J."/>
            <person name="Eisen J.A."/>
            <person name="Markowitz V."/>
            <person name="Hugenholtz P."/>
            <person name="Kyrpides N.C."/>
            <person name="Klenk H.P."/>
            <person name="Lapidus A."/>
        </authorList>
    </citation>
    <scope>NUCLEOTIDE SEQUENCE [LARGE SCALE GENOMIC DNA]</scope>
    <source>
        <strain evidence="4">ATCC 35074 / DSM 20540 / JCM 6276 / NBRC 101906 / NCIMB 13154 / VKM Ac-1939 / CCM 2703 / MRP</strain>
    </source>
</reference>
<evidence type="ECO:0000256" key="1">
    <source>
        <dbReference type="SAM" id="SignalP"/>
    </source>
</evidence>
<organism evidence="3 4">
    <name type="scientific">Deinococcus proteolyticus (strain ATCC 35074 / DSM 20540 / JCM 6276 / NBRC 101906 / NCIMB 13154 / VKM Ac-1939 / CCM 2703 / MRP)</name>
    <dbReference type="NCBI Taxonomy" id="693977"/>
    <lineage>
        <taxon>Bacteria</taxon>
        <taxon>Thermotogati</taxon>
        <taxon>Deinococcota</taxon>
        <taxon>Deinococci</taxon>
        <taxon>Deinococcales</taxon>
        <taxon>Deinococcaceae</taxon>
        <taxon>Deinococcus</taxon>
    </lineage>
</organism>
<gene>
    <name evidence="3" type="ordered locus">Deipr_0888</name>
</gene>
<sequence length="412" mass="42201">MRKSIIAATLAMTVGVAGAQAGGGYADNTQYVAPTTTAAPTSGSVVLTDVPAGHWARDAVEAIVKAGLIQGFPDGTFRGNENLTRYQAAMIFHRLLQSGALSGSDISDEDLLVITRGMQEVSTELAAISSRLTDVERLTVEQQARIDAIEAAIEDMDTGDTSALVARIDALEARIAQLEGAAVTVPTSPAPVVETPTTGTDIVIGTPDTVVTPTTGNMYAGIGAGYYPKSGQLGNTTDYDCISPLHSARQVADPATGVTNQNLVPWCGSVLGTVGTTNVYGPVGARVNVEYIPGRDNAVAADVNATVGTDLGLVQPYAGAGVGVVLGKDRPATLGTQNSATDIYANLLGGADFKVTPNVGLFAEANGKYYFSSNTTVAQGATGNTGDIYDNATSNNTGGLGFGARAGVKLFF</sequence>
<dbReference type="PROSITE" id="PS51272">
    <property type="entry name" value="SLH"/>
    <property type="match status" value="1"/>
</dbReference>